<dbReference type="PANTHER" id="PTHR10724:SF10">
    <property type="entry name" value="S1 RNA-BINDING DOMAIN-CONTAINING PROTEIN 1"/>
    <property type="match status" value="1"/>
</dbReference>
<dbReference type="AlphaFoldDB" id="A0A7J7JIP0"/>
<dbReference type="Proteomes" id="UP000593567">
    <property type="component" value="Unassembled WGS sequence"/>
</dbReference>
<proteinExistence type="predicted"/>
<dbReference type="SMART" id="SM00732">
    <property type="entry name" value="YqgFc"/>
    <property type="match status" value="1"/>
</dbReference>
<dbReference type="SMART" id="SM00316">
    <property type="entry name" value="S1"/>
    <property type="match status" value="1"/>
</dbReference>
<dbReference type="SUPFAM" id="SSF158832">
    <property type="entry name" value="Tex N-terminal region-like"/>
    <property type="match status" value="1"/>
</dbReference>
<dbReference type="SUPFAM" id="SSF53098">
    <property type="entry name" value="Ribonuclease H-like"/>
    <property type="match status" value="1"/>
</dbReference>
<dbReference type="InterPro" id="IPR055179">
    <property type="entry name" value="Tex-like_central_region"/>
</dbReference>
<evidence type="ECO:0000313" key="4">
    <source>
        <dbReference type="Proteomes" id="UP000593567"/>
    </source>
</evidence>
<dbReference type="Pfam" id="PF09371">
    <property type="entry name" value="Tex_N"/>
    <property type="match status" value="1"/>
</dbReference>
<protein>
    <submittedName>
        <fullName evidence="3">SRBD1</fullName>
    </submittedName>
</protein>
<dbReference type="Pfam" id="PF12836">
    <property type="entry name" value="HHH_3"/>
    <property type="match status" value="1"/>
</dbReference>
<sequence>MSPTLWTVEQALSDQVNLDRNVCENLVNLIEKEQCTLPFIARYRKNETKNIALDKLRQVFESLAQLRDIQKKIDSSINKIEKTGNLTGDIKSALRGAQTLEEVEFISAPFKNTGGKRTLAGKACELGLDKSAEQILNGERVNLNIQIKDEKGKLLSVKEVEQGIKYVIADVLSKDTEILAAIRTQFKKCGARIVTSRKVSKGDSTTSKKETKTSKAGSATSKSVKGDKGRPKKDESHKYEQYFDFSVGVSSVRPHQTLAINRGESHKYLSVKLDVPDSFQKFYCNACARHWPAFYKSYRRLFDDVTEDSYKRLLIPMLTRQCRSELKQVAEWSSIDTFGSNLKGLLLQPPCRGETILGVDPGYTNGCKMAVISPSGSILDSATLYLHNHVKKAKEIVKLADLVQRNKCGVIALGNQTACRDTEAIISDCIGKGVFAPLPVKYCIVNEDGSSVYSVSKLAEEELPQLDQNLRSAVSIARRLQNPLMELVKIEPQHIGVGMYQHDIAEAKLSTRLDSVLSECVSFVGVEINSASEHILSRVSGLNKTKAKAILSERERVGGQFICREQLLNVKGLGTKSYEQCAGFITVKPLPDSKGSVLTTPKGATGKKKAKLLYSANPLDQTMIHPSSYELAERFLKKLNLVVDDVGTIDLINKVKKWAQDGQRDLSAVAQDLNTDPATLTQIVEALQQTLDYDMRDHMTKPLFKSSKTSIDSLKSGDIMTGVVRNVLDFGAFVDIGVQNDGLVHISAMGGKKLALGNHVQVRITSVDAVKKRISLQLVKLL</sequence>
<dbReference type="InterPro" id="IPR050437">
    <property type="entry name" value="Ribos_protein_bS1-like"/>
</dbReference>
<evidence type="ECO:0000313" key="3">
    <source>
        <dbReference type="EMBL" id="KAF6025975.1"/>
    </source>
</evidence>
<dbReference type="Gene3D" id="1.10.10.650">
    <property type="entry name" value="RuvA domain 2-like"/>
    <property type="match status" value="1"/>
</dbReference>
<dbReference type="InterPro" id="IPR012340">
    <property type="entry name" value="NA-bd_OB-fold"/>
</dbReference>
<dbReference type="InterPro" id="IPR023319">
    <property type="entry name" value="Tex-like_HTH_dom_sf"/>
</dbReference>
<dbReference type="PROSITE" id="PS50126">
    <property type="entry name" value="S1"/>
    <property type="match status" value="1"/>
</dbReference>
<dbReference type="GO" id="GO:0003735">
    <property type="term" value="F:structural constituent of ribosome"/>
    <property type="evidence" value="ECO:0007669"/>
    <property type="project" value="TreeGrafter"/>
</dbReference>
<dbReference type="Gene3D" id="1.10.3500.10">
    <property type="entry name" value="Tex N-terminal region-like"/>
    <property type="match status" value="1"/>
</dbReference>
<organism evidence="3 4">
    <name type="scientific">Bugula neritina</name>
    <name type="common">Brown bryozoan</name>
    <name type="synonym">Sertularia neritina</name>
    <dbReference type="NCBI Taxonomy" id="10212"/>
    <lineage>
        <taxon>Eukaryota</taxon>
        <taxon>Metazoa</taxon>
        <taxon>Spiralia</taxon>
        <taxon>Lophotrochozoa</taxon>
        <taxon>Bryozoa</taxon>
        <taxon>Gymnolaemata</taxon>
        <taxon>Cheilostomatida</taxon>
        <taxon>Flustrina</taxon>
        <taxon>Buguloidea</taxon>
        <taxon>Bugulidae</taxon>
        <taxon>Bugula</taxon>
    </lineage>
</organism>
<evidence type="ECO:0000259" key="2">
    <source>
        <dbReference type="PROSITE" id="PS50126"/>
    </source>
</evidence>
<reference evidence="3" key="1">
    <citation type="submission" date="2020-06" db="EMBL/GenBank/DDBJ databases">
        <title>Draft genome of Bugula neritina, a colonial animal packing powerful symbionts and potential medicines.</title>
        <authorList>
            <person name="Rayko M."/>
        </authorList>
    </citation>
    <scope>NUCLEOTIDE SEQUENCE [LARGE SCALE GENOMIC DNA]</scope>
    <source>
        <strain evidence="3">Kwan_BN1</strain>
    </source>
</reference>
<evidence type="ECO:0000256" key="1">
    <source>
        <dbReference type="SAM" id="MobiDB-lite"/>
    </source>
</evidence>
<dbReference type="InterPro" id="IPR032639">
    <property type="entry name" value="Tex_YqgF"/>
</dbReference>
<dbReference type="Pfam" id="PF17674">
    <property type="entry name" value="HHH_9"/>
    <property type="match status" value="1"/>
</dbReference>
<dbReference type="Gene3D" id="3.30.420.140">
    <property type="entry name" value="YqgF/RNase H-like domain"/>
    <property type="match status" value="1"/>
</dbReference>
<dbReference type="InterPro" id="IPR023323">
    <property type="entry name" value="Tex-like_dom_sf"/>
</dbReference>
<feature type="region of interest" description="Disordered" evidence="1">
    <location>
        <begin position="200"/>
        <end position="235"/>
    </location>
</feature>
<dbReference type="EMBL" id="VXIV02002382">
    <property type="protein sequence ID" value="KAF6025975.1"/>
    <property type="molecule type" value="Genomic_DNA"/>
</dbReference>
<dbReference type="Gene3D" id="2.40.50.140">
    <property type="entry name" value="Nucleic acid-binding proteins"/>
    <property type="match status" value="1"/>
</dbReference>
<dbReference type="InterPro" id="IPR012337">
    <property type="entry name" value="RNaseH-like_sf"/>
</dbReference>
<dbReference type="SUPFAM" id="SSF50249">
    <property type="entry name" value="Nucleic acid-binding proteins"/>
    <property type="match status" value="1"/>
</dbReference>
<dbReference type="FunFam" id="3.30.420.140:FF:000001">
    <property type="entry name" value="RNA-binding transcriptional accessory protein"/>
    <property type="match status" value="1"/>
</dbReference>
<dbReference type="Pfam" id="PF16921">
    <property type="entry name" value="Tex_YqgF"/>
    <property type="match status" value="1"/>
</dbReference>
<feature type="domain" description="S1 motif" evidence="2">
    <location>
        <begin position="717"/>
        <end position="779"/>
    </location>
</feature>
<dbReference type="InterPro" id="IPR037027">
    <property type="entry name" value="YqgF/RNaseH-like_dom_sf"/>
</dbReference>
<dbReference type="Pfam" id="PF00575">
    <property type="entry name" value="S1"/>
    <property type="match status" value="1"/>
</dbReference>
<dbReference type="InterPro" id="IPR010994">
    <property type="entry name" value="RuvA_2-like"/>
</dbReference>
<dbReference type="GO" id="GO:0003729">
    <property type="term" value="F:mRNA binding"/>
    <property type="evidence" value="ECO:0007669"/>
    <property type="project" value="TreeGrafter"/>
</dbReference>
<feature type="compositionally biased region" description="Basic and acidic residues" evidence="1">
    <location>
        <begin position="224"/>
        <end position="235"/>
    </location>
</feature>
<dbReference type="SUPFAM" id="SSF47781">
    <property type="entry name" value="RuvA domain 2-like"/>
    <property type="match status" value="2"/>
</dbReference>
<dbReference type="GO" id="GO:0006412">
    <property type="term" value="P:translation"/>
    <property type="evidence" value="ECO:0007669"/>
    <property type="project" value="TreeGrafter"/>
</dbReference>
<dbReference type="Gene3D" id="1.10.150.310">
    <property type="entry name" value="Tex RuvX-like domain-like"/>
    <property type="match status" value="1"/>
</dbReference>
<dbReference type="PANTHER" id="PTHR10724">
    <property type="entry name" value="30S RIBOSOMAL PROTEIN S1"/>
    <property type="match status" value="1"/>
</dbReference>
<keyword evidence="4" id="KW-1185">Reference proteome</keyword>
<dbReference type="FunFam" id="1.10.10.650:FF:000001">
    <property type="entry name" value="S1 RNA-binding domain 1"/>
    <property type="match status" value="1"/>
</dbReference>
<accession>A0A7J7JIP0</accession>
<dbReference type="OrthoDB" id="995477at2759"/>
<dbReference type="InterPro" id="IPR041692">
    <property type="entry name" value="HHH_9"/>
</dbReference>
<name>A0A7J7JIP0_BUGNE</name>
<gene>
    <name evidence="3" type="ORF">EB796_015720</name>
</gene>
<dbReference type="GO" id="GO:0006139">
    <property type="term" value="P:nucleobase-containing compound metabolic process"/>
    <property type="evidence" value="ECO:0007669"/>
    <property type="project" value="InterPro"/>
</dbReference>
<dbReference type="InterPro" id="IPR018974">
    <property type="entry name" value="Tex-like_N"/>
</dbReference>
<dbReference type="InterPro" id="IPR003029">
    <property type="entry name" value="S1_domain"/>
</dbReference>
<dbReference type="Pfam" id="PF22706">
    <property type="entry name" value="Tex_central_region"/>
    <property type="match status" value="1"/>
</dbReference>
<dbReference type="InterPro" id="IPR006641">
    <property type="entry name" value="YqgF/RNaseH-like_dom"/>
</dbReference>
<comment type="caution">
    <text evidence="3">The sequence shown here is derived from an EMBL/GenBank/DDBJ whole genome shotgun (WGS) entry which is preliminary data.</text>
</comment>
<feature type="compositionally biased region" description="Low complexity" evidence="1">
    <location>
        <begin position="214"/>
        <end position="223"/>
    </location>
</feature>